<dbReference type="InterPro" id="IPR025884">
    <property type="entry name" value="MeCpG-bd_2/3_C_dom"/>
</dbReference>
<gene>
    <name evidence="4" type="ORF">GPUH_LOCUS5031</name>
    <name evidence="5" type="ORF">GPUH_LOCUS5198</name>
</gene>
<dbReference type="WBParaSite" id="GPUH_0000503501-mRNA-1">
    <property type="protein sequence ID" value="GPUH_0000503501-mRNA-1"/>
    <property type="gene ID" value="GPUH_0000503501"/>
</dbReference>
<dbReference type="EMBL" id="UYRT01010146">
    <property type="protein sequence ID" value="VDK48675.1"/>
    <property type="molecule type" value="Genomic_DNA"/>
</dbReference>
<evidence type="ECO:0000259" key="2">
    <source>
        <dbReference type="Pfam" id="PF14048"/>
    </source>
</evidence>
<dbReference type="EMBL" id="UYRT01010720">
    <property type="protein sequence ID" value="VDK49635.1"/>
    <property type="molecule type" value="Genomic_DNA"/>
</dbReference>
<evidence type="ECO:0000313" key="5">
    <source>
        <dbReference type="EMBL" id="VDK49635.1"/>
    </source>
</evidence>
<dbReference type="InterPro" id="IPR032343">
    <property type="entry name" value="MBD2/MBD3_p55-bd"/>
</dbReference>
<evidence type="ECO:0000313" key="7">
    <source>
        <dbReference type="WBParaSite" id="GPUH_0000503501-mRNA-1"/>
    </source>
</evidence>
<dbReference type="AlphaFoldDB" id="A0A183D906"/>
<accession>A0A183D906</accession>
<proteinExistence type="predicted"/>
<evidence type="ECO:0000259" key="3">
    <source>
        <dbReference type="Pfam" id="PF16564"/>
    </source>
</evidence>
<dbReference type="WBParaSite" id="GPUH_0000520401-mRNA-1">
    <property type="protein sequence ID" value="GPUH_0000520401-mRNA-1"/>
    <property type="gene ID" value="GPUH_0000520401"/>
</dbReference>
<evidence type="ECO:0000313" key="6">
    <source>
        <dbReference type="Proteomes" id="UP000271098"/>
    </source>
</evidence>
<sequence length="194" mass="21275">MGRTKGSEAGNLSVTKRGSRGGKDRAAAAAIAKSGFDGSLIPPWRKTVSIFKQPVTLVHTTSRETKNPTNEQLRRAKALNGRSDKPRQLFWAKSLEGLYAMAPVCNPDRIIPEKNEHIQHRLDLVDKMTPAFPMIGRDACAASLCSALNGLGESRITGQVAPPKRLELNPCVHINTEQPLIKVSLFSKKKKKKL</sequence>
<reference evidence="7 8" key="1">
    <citation type="submission" date="2016-06" db="UniProtKB">
        <authorList>
            <consortium name="WormBaseParasite"/>
        </authorList>
    </citation>
    <scope>IDENTIFICATION</scope>
</reference>
<protein>
    <submittedName>
        <fullName evidence="7 8">Methyl-CpG-binding domain protein 2</fullName>
    </submittedName>
</protein>
<dbReference type="Proteomes" id="UP000271098">
    <property type="component" value="Unassembled WGS sequence"/>
</dbReference>
<evidence type="ECO:0000313" key="4">
    <source>
        <dbReference type="EMBL" id="VDK48675.1"/>
    </source>
</evidence>
<evidence type="ECO:0000313" key="8">
    <source>
        <dbReference type="WBParaSite" id="GPUH_0000520401-mRNA-1"/>
    </source>
</evidence>
<feature type="domain" description="Methyl-CpG binding protein 2/3 C-terminal" evidence="2">
    <location>
        <begin position="117"/>
        <end position="186"/>
    </location>
</feature>
<feature type="region of interest" description="Disordered" evidence="1">
    <location>
        <begin position="1"/>
        <end position="25"/>
    </location>
</feature>
<dbReference type="Pfam" id="PF14048">
    <property type="entry name" value="MBD_C"/>
    <property type="match status" value="1"/>
</dbReference>
<reference evidence="4 6" key="2">
    <citation type="submission" date="2018-11" db="EMBL/GenBank/DDBJ databases">
        <authorList>
            <consortium name="Pathogen Informatics"/>
        </authorList>
    </citation>
    <scope>NUCLEOTIDE SEQUENCE [LARGE SCALE GENOMIC DNA]</scope>
</reference>
<dbReference type="GO" id="GO:0005634">
    <property type="term" value="C:nucleus"/>
    <property type="evidence" value="ECO:0007669"/>
    <property type="project" value="UniProtKB-ARBA"/>
</dbReference>
<feature type="domain" description="Methyl-CpG-binding" evidence="3">
    <location>
        <begin position="24"/>
        <end position="99"/>
    </location>
</feature>
<dbReference type="OrthoDB" id="10072024at2759"/>
<keyword evidence="6" id="KW-1185">Reference proteome</keyword>
<evidence type="ECO:0000256" key="1">
    <source>
        <dbReference type="SAM" id="MobiDB-lite"/>
    </source>
</evidence>
<organism evidence="8">
    <name type="scientific">Gongylonema pulchrum</name>
    <dbReference type="NCBI Taxonomy" id="637853"/>
    <lineage>
        <taxon>Eukaryota</taxon>
        <taxon>Metazoa</taxon>
        <taxon>Ecdysozoa</taxon>
        <taxon>Nematoda</taxon>
        <taxon>Chromadorea</taxon>
        <taxon>Rhabditida</taxon>
        <taxon>Spirurina</taxon>
        <taxon>Spiruromorpha</taxon>
        <taxon>Spiruroidea</taxon>
        <taxon>Gongylonematidae</taxon>
        <taxon>Gongylonema</taxon>
    </lineage>
</organism>
<name>A0A183D906_9BILA</name>
<dbReference type="Pfam" id="PF16564">
    <property type="entry name" value="MBDa"/>
    <property type="match status" value="1"/>
</dbReference>